<evidence type="ECO:0000313" key="1">
    <source>
        <dbReference type="EMBL" id="MCW2307948.1"/>
    </source>
</evidence>
<evidence type="ECO:0000313" key="2">
    <source>
        <dbReference type="Proteomes" id="UP001209755"/>
    </source>
</evidence>
<protein>
    <recommendedName>
        <fullName evidence="3">YARHG domain-containing protein</fullName>
    </recommendedName>
</protein>
<proteinExistence type="predicted"/>
<organism evidence="1 2">
    <name type="scientific">Rhodobium gokarnense</name>
    <dbReference type="NCBI Taxonomy" id="364296"/>
    <lineage>
        <taxon>Bacteria</taxon>
        <taxon>Pseudomonadati</taxon>
        <taxon>Pseudomonadota</taxon>
        <taxon>Alphaproteobacteria</taxon>
        <taxon>Hyphomicrobiales</taxon>
        <taxon>Rhodobiaceae</taxon>
        <taxon>Rhodobium</taxon>
    </lineage>
</organism>
<keyword evidence="2" id="KW-1185">Reference proteome</keyword>
<comment type="caution">
    <text evidence="1">The sequence shown here is derived from an EMBL/GenBank/DDBJ whole genome shotgun (WGS) entry which is preliminary data.</text>
</comment>
<accession>A0ABT3HC27</accession>
<reference evidence="2" key="1">
    <citation type="submission" date="2023-07" db="EMBL/GenBank/DDBJ databases">
        <title>Genome sequencing of Purple Non-Sulfur Bacteria from various extreme environments.</title>
        <authorList>
            <person name="Mayer M."/>
        </authorList>
    </citation>
    <scope>NUCLEOTIDE SEQUENCE [LARGE SCALE GENOMIC DNA]</scope>
    <source>
        <strain evidence="2">DSM 17935</strain>
    </source>
</reference>
<dbReference type="EMBL" id="JAOQNS010000005">
    <property type="protein sequence ID" value="MCW2307948.1"/>
    <property type="molecule type" value="Genomic_DNA"/>
</dbReference>
<dbReference type="RefSeq" id="WP_264601568.1">
    <property type="nucleotide sequence ID" value="NZ_JAOQNS010000005.1"/>
</dbReference>
<evidence type="ECO:0008006" key="3">
    <source>
        <dbReference type="Google" id="ProtNLM"/>
    </source>
</evidence>
<sequence>MRVTLTITILVWCYLGSLNFSHSADFSCNTTLSPANDDPSSSNECLQELDRCTYRASIGSIFKPIYLIFYDNKLVCGGDPYGRLRIEGHNYEQGKIDIAVLEKIGGNDYFEENEKRKVIYRGALTKRITKELIIWEGYVRTPDGSEQQSAYIKRNREFRNIFANKFESPPFGVWDKELIAQVENSDLEDGYIYSSKELHGAYYCGDGGCEAEGIGVIVRKDEIDHFLARLKKSGLQYLSVKFSTDDDRLFCYISSYGSQIYERIAKTLGIEDEQDFYDETNPEAAKAAKSLKDEFICIHVNAVPLHEPHVTMSLRKFPEVYAARRLGGGAGADAISFFVNGQTFLRDSNSLNFGRAIEVFGSALGTYYPSSSNYDISDPFVRNNSIFWNVKGRRVALEKRRNFSVAEAAEWWKLRIQLFIAQKNFQEYVLVLNLPETRVTNWGFDSFPVDEKFEKELTNDPRFLDFRDRLIGVLTKEINDPVFIP</sequence>
<gene>
    <name evidence="1" type="ORF">M2319_002285</name>
</gene>
<name>A0ABT3HC27_9HYPH</name>
<dbReference type="Proteomes" id="UP001209755">
    <property type="component" value="Unassembled WGS sequence"/>
</dbReference>